<keyword evidence="2" id="KW-0967">Endosome</keyword>
<dbReference type="GO" id="GO:0072659">
    <property type="term" value="P:protein localization to plasma membrane"/>
    <property type="evidence" value="ECO:0007669"/>
    <property type="project" value="InterPro"/>
</dbReference>
<evidence type="ECO:0000313" key="5">
    <source>
        <dbReference type="EMBL" id="KAK2156100.1"/>
    </source>
</evidence>
<dbReference type="PANTHER" id="PTHR14543">
    <property type="entry name" value="PROTRUDIN"/>
    <property type="match status" value="1"/>
</dbReference>
<name>A0AAD9N473_RIDPI</name>
<dbReference type="Proteomes" id="UP001209878">
    <property type="component" value="Unassembled WGS sequence"/>
</dbReference>
<dbReference type="InterPro" id="IPR042405">
    <property type="entry name" value="Protrudin"/>
</dbReference>
<dbReference type="EMBL" id="JAODUO010002001">
    <property type="protein sequence ID" value="KAK2156100.1"/>
    <property type="molecule type" value="Genomic_DNA"/>
</dbReference>
<dbReference type="GO" id="GO:0016192">
    <property type="term" value="P:vesicle-mediated transport"/>
    <property type="evidence" value="ECO:0007669"/>
    <property type="project" value="InterPro"/>
</dbReference>
<keyword evidence="4" id="KW-0812">Transmembrane</keyword>
<evidence type="ECO:0000256" key="1">
    <source>
        <dbReference type="ARBA" id="ARBA00004608"/>
    </source>
</evidence>
<evidence type="ECO:0000256" key="2">
    <source>
        <dbReference type="ARBA" id="ARBA00022753"/>
    </source>
</evidence>
<keyword evidence="6" id="KW-1185">Reference proteome</keyword>
<gene>
    <name evidence="5" type="ORF">NP493_2002g00000</name>
</gene>
<dbReference type="AlphaFoldDB" id="A0AAD9N473"/>
<evidence type="ECO:0008006" key="7">
    <source>
        <dbReference type="Google" id="ProtNLM"/>
    </source>
</evidence>
<dbReference type="GO" id="GO:0071782">
    <property type="term" value="C:endoplasmic reticulum tubular network"/>
    <property type="evidence" value="ECO:0007669"/>
    <property type="project" value="TreeGrafter"/>
</dbReference>
<protein>
    <recommendedName>
        <fullName evidence="7">Reticulon</fullName>
    </recommendedName>
</protein>
<proteinExistence type="predicted"/>
<sequence length="246" mass="27599">MCEGAVSRGRGAETHIDLSVLVINSRRLVVLAHPFIQLGRGVILLQRWQSPRTSLTVLLLSNVACFCLSTGHLLLYLLLFIVSCASLGVIHKKTGLLKKCFPNPSACHQSGDKDGQRDTVEEFKDLLVRVNTLLELCCWFLSRLYEILKWNTSYYAIMLYSVLASTVLYNLSYFCCCRLYSVLASTVKCLLPVSVSLYIESWTAPKCEMRANDSNEKEQTQVTTACVTSHDMDTMDIMVPQVSVKL</sequence>
<dbReference type="GO" id="GO:0010008">
    <property type="term" value="C:endosome membrane"/>
    <property type="evidence" value="ECO:0007669"/>
    <property type="project" value="UniProtKB-SubCell"/>
</dbReference>
<feature type="transmembrane region" description="Helical" evidence="4">
    <location>
        <begin position="152"/>
        <end position="171"/>
    </location>
</feature>
<evidence type="ECO:0000313" key="6">
    <source>
        <dbReference type="Proteomes" id="UP001209878"/>
    </source>
</evidence>
<reference evidence="5" key="1">
    <citation type="journal article" date="2023" name="Mol. Biol. Evol.">
        <title>Third-Generation Sequencing Reveals the Adaptive Role of the Epigenome in Three Deep-Sea Polychaetes.</title>
        <authorList>
            <person name="Perez M."/>
            <person name="Aroh O."/>
            <person name="Sun Y."/>
            <person name="Lan Y."/>
            <person name="Juniper S.K."/>
            <person name="Young C.R."/>
            <person name="Angers B."/>
            <person name="Qian P.Y."/>
        </authorList>
    </citation>
    <scope>NUCLEOTIDE SEQUENCE</scope>
    <source>
        <strain evidence="5">R07B-5</strain>
    </source>
</reference>
<keyword evidence="3 4" id="KW-0472">Membrane</keyword>
<keyword evidence="4" id="KW-1133">Transmembrane helix</keyword>
<dbReference type="PANTHER" id="PTHR14543:SF1">
    <property type="entry name" value="PROTRUDIN"/>
    <property type="match status" value="1"/>
</dbReference>
<dbReference type="GO" id="GO:0071787">
    <property type="term" value="P:endoplasmic reticulum tubular network formation"/>
    <property type="evidence" value="ECO:0007669"/>
    <property type="project" value="InterPro"/>
</dbReference>
<comment type="caution">
    <text evidence="5">The sequence shown here is derived from an EMBL/GenBank/DDBJ whole genome shotgun (WGS) entry which is preliminary data.</text>
</comment>
<feature type="transmembrane region" description="Helical" evidence="4">
    <location>
        <begin position="57"/>
        <end position="90"/>
    </location>
</feature>
<evidence type="ECO:0000256" key="4">
    <source>
        <dbReference type="SAM" id="Phobius"/>
    </source>
</evidence>
<organism evidence="5 6">
    <name type="scientific">Ridgeia piscesae</name>
    <name type="common">Tubeworm</name>
    <dbReference type="NCBI Taxonomy" id="27915"/>
    <lineage>
        <taxon>Eukaryota</taxon>
        <taxon>Metazoa</taxon>
        <taxon>Spiralia</taxon>
        <taxon>Lophotrochozoa</taxon>
        <taxon>Annelida</taxon>
        <taxon>Polychaeta</taxon>
        <taxon>Sedentaria</taxon>
        <taxon>Canalipalpata</taxon>
        <taxon>Sabellida</taxon>
        <taxon>Siboglinidae</taxon>
        <taxon>Ridgeia</taxon>
    </lineage>
</organism>
<evidence type="ECO:0000256" key="3">
    <source>
        <dbReference type="ARBA" id="ARBA00023136"/>
    </source>
</evidence>
<accession>A0AAD9N473</accession>
<comment type="subcellular location">
    <subcellularLocation>
        <location evidence="1">Endosome membrane</location>
    </subcellularLocation>
</comment>